<gene>
    <name evidence="1" type="ORF">BSTOLATCC_MIC9370</name>
</gene>
<evidence type="ECO:0000313" key="2">
    <source>
        <dbReference type="Proteomes" id="UP001162131"/>
    </source>
</evidence>
<name>A0AAU9IVL9_9CILI</name>
<protein>
    <submittedName>
        <fullName evidence="1">Uncharacterized protein</fullName>
    </submittedName>
</protein>
<comment type="caution">
    <text evidence="1">The sequence shown here is derived from an EMBL/GenBank/DDBJ whole genome shotgun (WGS) entry which is preliminary data.</text>
</comment>
<dbReference type="EMBL" id="CAJZBQ010000011">
    <property type="protein sequence ID" value="CAG9313556.1"/>
    <property type="molecule type" value="Genomic_DNA"/>
</dbReference>
<organism evidence="1 2">
    <name type="scientific">Blepharisma stoltei</name>
    <dbReference type="NCBI Taxonomy" id="1481888"/>
    <lineage>
        <taxon>Eukaryota</taxon>
        <taxon>Sar</taxon>
        <taxon>Alveolata</taxon>
        <taxon>Ciliophora</taxon>
        <taxon>Postciliodesmatophora</taxon>
        <taxon>Heterotrichea</taxon>
        <taxon>Heterotrichida</taxon>
        <taxon>Blepharismidae</taxon>
        <taxon>Blepharisma</taxon>
    </lineage>
</organism>
<evidence type="ECO:0000313" key="1">
    <source>
        <dbReference type="EMBL" id="CAG9313556.1"/>
    </source>
</evidence>
<dbReference type="Proteomes" id="UP001162131">
    <property type="component" value="Unassembled WGS sequence"/>
</dbReference>
<sequence length="386" mass="45506">MSFKLPYGLILSIDDLWTSESELKSSWYSAIRKNEQKVRSFVLRLNGKFAYSNKKLDLTPDINDRALSLYQKWEGDSYRQIKWGNRISLIATHWSNFQLWMANLSSTELEEEKDRLRKYIPEIILNNQEFLPDLLKSISTLDCKNCGWFKPVRARSAVIFYLADINKISVQSAFMQYKYGNFPGKGEYEEVQKEYKSIYDKLHELDSLRYHAEVIKCTNAKYLNYLTESLSWSDIYKCPIATMLGENTRMRKKISLILQIKMENWISNLMKKMEEYFRRARWGNRKNTILKLAVNDSVKVYPKDEDGKFVHYTICGENLSENFPMLYIIEQSIWHQDLWFESTEYTGEIVNVMSDPLYLPIVCVNLGHGIQAKIYEVEDMLLDGGW</sequence>
<dbReference type="AlphaFoldDB" id="A0AAU9IVL9"/>
<accession>A0AAU9IVL9</accession>
<keyword evidence="2" id="KW-1185">Reference proteome</keyword>
<reference evidence="1" key="1">
    <citation type="submission" date="2021-09" db="EMBL/GenBank/DDBJ databases">
        <authorList>
            <consortium name="AG Swart"/>
            <person name="Singh M."/>
            <person name="Singh A."/>
            <person name="Seah K."/>
            <person name="Emmerich C."/>
        </authorList>
    </citation>
    <scope>NUCLEOTIDE SEQUENCE</scope>
    <source>
        <strain evidence="1">ATCC30299</strain>
    </source>
</reference>
<proteinExistence type="predicted"/>